<dbReference type="Proteomes" id="UP001494902">
    <property type="component" value="Unassembled WGS sequence"/>
</dbReference>
<dbReference type="EMBL" id="JBEDNQ010000005">
    <property type="protein sequence ID" value="MEQ3551780.1"/>
    <property type="molecule type" value="Genomic_DNA"/>
</dbReference>
<comment type="caution">
    <text evidence="2">The sequence shown here is derived from an EMBL/GenBank/DDBJ whole genome shotgun (WGS) entry which is preliminary data.</text>
</comment>
<protein>
    <submittedName>
        <fullName evidence="2">Uncharacterized protein</fullName>
    </submittedName>
</protein>
<evidence type="ECO:0000256" key="1">
    <source>
        <dbReference type="SAM" id="MobiDB-lite"/>
    </source>
</evidence>
<dbReference type="RefSeq" id="WP_349298850.1">
    <property type="nucleotide sequence ID" value="NZ_JBEDNQ010000005.1"/>
</dbReference>
<evidence type="ECO:0000313" key="3">
    <source>
        <dbReference type="Proteomes" id="UP001494902"/>
    </source>
</evidence>
<accession>A0ABV1KBD7</accession>
<sequence length="115" mass="12063">MTDPTKTSVKTLGVRLPDDLHAQFVLVAGLDGLSLGDAVKRAVELYVTSKQNEDGFAERATAVLEDIEREAAARRAAIQGLFGTPPTNTSDDGTKPATGRTRGPANARKDGPTAS</sequence>
<name>A0ABV1KBD7_9PSEU</name>
<keyword evidence="3" id="KW-1185">Reference proteome</keyword>
<gene>
    <name evidence="2" type="ORF">WIS52_15000</name>
</gene>
<evidence type="ECO:0000313" key="2">
    <source>
        <dbReference type="EMBL" id="MEQ3551780.1"/>
    </source>
</evidence>
<organism evidence="2 3">
    <name type="scientific">Pseudonocardia nematodicida</name>
    <dbReference type="NCBI Taxonomy" id="1206997"/>
    <lineage>
        <taxon>Bacteria</taxon>
        <taxon>Bacillati</taxon>
        <taxon>Actinomycetota</taxon>
        <taxon>Actinomycetes</taxon>
        <taxon>Pseudonocardiales</taxon>
        <taxon>Pseudonocardiaceae</taxon>
        <taxon>Pseudonocardia</taxon>
    </lineage>
</organism>
<reference evidence="2 3" key="1">
    <citation type="submission" date="2024-03" db="EMBL/GenBank/DDBJ databases">
        <title>Draft genome sequence of Pseudonocardia nematodicida JCM 31783.</title>
        <authorList>
            <person name="Butdee W."/>
            <person name="Duangmal K."/>
        </authorList>
    </citation>
    <scope>NUCLEOTIDE SEQUENCE [LARGE SCALE GENOMIC DNA]</scope>
    <source>
        <strain evidence="2 3">JCM 31783</strain>
    </source>
</reference>
<proteinExistence type="predicted"/>
<feature type="region of interest" description="Disordered" evidence="1">
    <location>
        <begin position="77"/>
        <end position="115"/>
    </location>
</feature>